<name>A0AA97BNK1_9CYAN</name>
<dbReference type="Gene3D" id="3.40.630.30">
    <property type="match status" value="1"/>
</dbReference>
<dbReference type="RefSeq" id="WP_316790012.1">
    <property type="nucleotide sequence ID" value="NZ_CP053540.1"/>
</dbReference>
<proteinExistence type="predicted"/>
<dbReference type="PANTHER" id="PTHR43072:SF23">
    <property type="entry name" value="UPF0039 PROTEIN C11D3.02C"/>
    <property type="match status" value="1"/>
</dbReference>
<evidence type="ECO:0000259" key="3">
    <source>
        <dbReference type="PROSITE" id="PS51186"/>
    </source>
</evidence>
<protein>
    <submittedName>
        <fullName evidence="4">N-acetyltransferase</fullName>
    </submittedName>
</protein>
<dbReference type="PANTHER" id="PTHR43072">
    <property type="entry name" value="N-ACETYLTRANSFERASE"/>
    <property type="match status" value="1"/>
</dbReference>
<dbReference type="Pfam" id="PF00583">
    <property type="entry name" value="Acetyltransf_1"/>
    <property type="match status" value="1"/>
</dbReference>
<evidence type="ECO:0000256" key="2">
    <source>
        <dbReference type="ARBA" id="ARBA00023315"/>
    </source>
</evidence>
<sequence>MIPQTPTDSPLDNLHIRPATEADVPGILTIYNDAILHTTAVYDYEPHTLEMRQSWFAARQTEGYPILVAVNAAAASAATDDAAAALAATDDAATDNAEILGYAALGPFRAWAAYRYTAESSVYVAAPARGRGIGQRLLAPLIEAAKARSLHTLIAGIDADNAASLRLHQRFGYAEVGHLRQVGYKFDRWLDLKFLQLLL</sequence>
<gene>
    <name evidence="4" type="ORF">HNI00_01390</name>
</gene>
<evidence type="ECO:0000313" key="4">
    <source>
        <dbReference type="EMBL" id="WOB41968.1"/>
    </source>
</evidence>
<organism evidence="4">
    <name type="scientific">Thermoleptolyngbya oregonensis NK1-22</name>
    <dbReference type="NCBI Taxonomy" id="2547457"/>
    <lineage>
        <taxon>Bacteria</taxon>
        <taxon>Bacillati</taxon>
        <taxon>Cyanobacteriota</taxon>
        <taxon>Cyanophyceae</taxon>
        <taxon>Oculatellales</taxon>
        <taxon>Oculatellaceae</taxon>
        <taxon>Thermoleptolyngbya</taxon>
    </lineage>
</organism>
<keyword evidence="2" id="KW-0012">Acyltransferase</keyword>
<dbReference type="PROSITE" id="PS51186">
    <property type="entry name" value="GNAT"/>
    <property type="match status" value="1"/>
</dbReference>
<dbReference type="GO" id="GO:0016747">
    <property type="term" value="F:acyltransferase activity, transferring groups other than amino-acyl groups"/>
    <property type="evidence" value="ECO:0007669"/>
    <property type="project" value="InterPro"/>
</dbReference>
<dbReference type="AlphaFoldDB" id="A0AA97BNK1"/>
<feature type="domain" description="N-acetyltransferase" evidence="3">
    <location>
        <begin position="14"/>
        <end position="196"/>
    </location>
</feature>
<dbReference type="EMBL" id="CP053540">
    <property type="protein sequence ID" value="WOB41968.1"/>
    <property type="molecule type" value="Genomic_DNA"/>
</dbReference>
<dbReference type="InterPro" id="IPR016181">
    <property type="entry name" value="Acyl_CoA_acyltransferase"/>
</dbReference>
<dbReference type="KEGG" id="tog:HNI00_01390"/>
<keyword evidence="1" id="KW-0808">Transferase</keyword>
<reference evidence="4" key="1">
    <citation type="submission" date="2020-05" db="EMBL/GenBank/DDBJ databases">
        <authorList>
            <person name="Zhu T."/>
            <person name="Keshari N."/>
            <person name="Lu X."/>
        </authorList>
    </citation>
    <scope>NUCLEOTIDE SEQUENCE</scope>
    <source>
        <strain evidence="4">NK1-22</strain>
    </source>
</reference>
<dbReference type="InterPro" id="IPR000182">
    <property type="entry name" value="GNAT_dom"/>
</dbReference>
<dbReference type="CDD" id="cd04301">
    <property type="entry name" value="NAT_SF"/>
    <property type="match status" value="1"/>
</dbReference>
<evidence type="ECO:0000256" key="1">
    <source>
        <dbReference type="ARBA" id="ARBA00022679"/>
    </source>
</evidence>
<dbReference type="SUPFAM" id="SSF55729">
    <property type="entry name" value="Acyl-CoA N-acyltransferases (Nat)"/>
    <property type="match status" value="1"/>
</dbReference>
<accession>A0AA97BNK1</accession>